<dbReference type="Gene3D" id="2.170.150.20">
    <property type="entry name" value="Peptide methionine sulfoxide reductase"/>
    <property type="match status" value="1"/>
</dbReference>
<feature type="signal peptide" evidence="4">
    <location>
        <begin position="1"/>
        <end position="30"/>
    </location>
</feature>
<dbReference type="PANTHER" id="PTHR10173">
    <property type="entry name" value="METHIONINE SULFOXIDE REDUCTASE"/>
    <property type="match status" value="1"/>
</dbReference>
<dbReference type="Proteomes" id="UP000609651">
    <property type="component" value="Unassembled WGS sequence"/>
</dbReference>
<evidence type="ECO:0000259" key="5">
    <source>
        <dbReference type="PROSITE" id="PS51790"/>
    </source>
</evidence>
<dbReference type="SUPFAM" id="SSF51316">
    <property type="entry name" value="Mss4-like"/>
    <property type="match status" value="1"/>
</dbReference>
<feature type="domain" description="MsrB" evidence="5">
    <location>
        <begin position="70"/>
        <end position="196"/>
    </location>
</feature>
<keyword evidence="2 6" id="KW-0560">Oxidoreductase</keyword>
<reference evidence="6 7" key="1">
    <citation type="journal article" date="2020" name="Syst. Appl. Microbiol.">
        <title>Alienimonas chondri sp. nov., a novel planctomycete isolated from the biofilm of the red alga Chondrus crispus.</title>
        <authorList>
            <person name="Vitorino I."/>
            <person name="Albuquerque L."/>
            <person name="Wiegand S."/>
            <person name="Kallscheuer N."/>
            <person name="da Costa M.S."/>
            <person name="Lobo-da-Cunha A."/>
            <person name="Jogler C."/>
            <person name="Lage O.M."/>
        </authorList>
    </citation>
    <scope>NUCLEOTIDE SEQUENCE [LARGE SCALE GENOMIC DNA]</scope>
    <source>
        <strain evidence="6 7">LzC2</strain>
    </source>
</reference>
<dbReference type="PANTHER" id="PTHR10173:SF57">
    <property type="entry name" value="PEPTIDE-METHIONINE (R)-S-OXIDE REDUCTASE"/>
    <property type="match status" value="1"/>
</dbReference>
<dbReference type="InterPro" id="IPR028427">
    <property type="entry name" value="Met_Sox_Rdtase_MsrB"/>
</dbReference>
<name>A0ABX1VDT6_9PLAN</name>
<evidence type="ECO:0000256" key="3">
    <source>
        <dbReference type="ARBA" id="ARBA00048488"/>
    </source>
</evidence>
<evidence type="ECO:0000256" key="2">
    <source>
        <dbReference type="ARBA" id="ARBA00023002"/>
    </source>
</evidence>
<evidence type="ECO:0000313" key="7">
    <source>
        <dbReference type="Proteomes" id="UP000609651"/>
    </source>
</evidence>
<dbReference type="EC" id="1.8.4.12" evidence="1"/>
<dbReference type="EMBL" id="WTPX01000046">
    <property type="protein sequence ID" value="NNJ25685.1"/>
    <property type="molecule type" value="Genomic_DNA"/>
</dbReference>
<evidence type="ECO:0000313" key="6">
    <source>
        <dbReference type="EMBL" id="NNJ25685.1"/>
    </source>
</evidence>
<dbReference type="GO" id="GO:0033743">
    <property type="term" value="F:peptide-methionine (R)-S-oxide reductase activity"/>
    <property type="evidence" value="ECO:0007669"/>
    <property type="project" value="UniProtKB-EC"/>
</dbReference>
<dbReference type="RefSeq" id="WP_215907229.1">
    <property type="nucleotide sequence ID" value="NZ_WTPX01000046.1"/>
</dbReference>
<comment type="catalytic activity">
    <reaction evidence="3">
        <text>L-methionyl-[protein] + [thioredoxin]-disulfide + H2O = L-methionyl-(R)-S-oxide-[protein] + [thioredoxin]-dithiol</text>
        <dbReference type="Rhea" id="RHEA:24164"/>
        <dbReference type="Rhea" id="RHEA-COMP:10698"/>
        <dbReference type="Rhea" id="RHEA-COMP:10700"/>
        <dbReference type="Rhea" id="RHEA-COMP:12313"/>
        <dbReference type="Rhea" id="RHEA-COMP:12314"/>
        <dbReference type="ChEBI" id="CHEBI:15377"/>
        <dbReference type="ChEBI" id="CHEBI:16044"/>
        <dbReference type="ChEBI" id="CHEBI:29950"/>
        <dbReference type="ChEBI" id="CHEBI:45764"/>
        <dbReference type="ChEBI" id="CHEBI:50058"/>
        <dbReference type="EC" id="1.8.4.12"/>
    </reaction>
</comment>
<keyword evidence="7" id="KW-1185">Reference proteome</keyword>
<comment type="caution">
    <text evidence="6">The sequence shown here is derived from an EMBL/GenBank/DDBJ whole genome shotgun (WGS) entry which is preliminary data.</text>
</comment>
<gene>
    <name evidence="6" type="primary">msrB</name>
    <name evidence="6" type="ORF">LzC2_17580</name>
</gene>
<dbReference type="NCBIfam" id="TIGR00357">
    <property type="entry name" value="peptide-methionine (R)-S-oxide reductase MsrB"/>
    <property type="match status" value="1"/>
</dbReference>
<protein>
    <recommendedName>
        <fullName evidence="1">peptide-methionine (R)-S-oxide reductase</fullName>
        <ecNumber evidence="1">1.8.4.12</ecNumber>
    </recommendedName>
</protein>
<proteinExistence type="predicted"/>
<keyword evidence="4" id="KW-0732">Signal</keyword>
<accession>A0ABX1VDT6</accession>
<dbReference type="InterPro" id="IPR002579">
    <property type="entry name" value="Met_Sox_Rdtase_MsrB_dom"/>
</dbReference>
<evidence type="ECO:0000256" key="1">
    <source>
        <dbReference type="ARBA" id="ARBA00012499"/>
    </source>
</evidence>
<organism evidence="6 7">
    <name type="scientific">Alienimonas chondri</name>
    <dbReference type="NCBI Taxonomy" id="2681879"/>
    <lineage>
        <taxon>Bacteria</taxon>
        <taxon>Pseudomonadati</taxon>
        <taxon>Planctomycetota</taxon>
        <taxon>Planctomycetia</taxon>
        <taxon>Planctomycetales</taxon>
        <taxon>Planctomycetaceae</taxon>
        <taxon>Alienimonas</taxon>
    </lineage>
</organism>
<feature type="chain" id="PRO_5045461201" description="peptide-methionine (R)-S-oxide reductase" evidence="4">
    <location>
        <begin position="31"/>
        <end position="206"/>
    </location>
</feature>
<dbReference type="PROSITE" id="PS51790">
    <property type="entry name" value="MSRB"/>
    <property type="match status" value="1"/>
</dbReference>
<dbReference type="Pfam" id="PF01641">
    <property type="entry name" value="SelR"/>
    <property type="match status" value="1"/>
</dbReference>
<sequence>MISTPARRSLAGVALLGAASVIAVPLLAGAAPQPAPAPPAMADIDPADIPPLDQLTDEQAAKIDWKSLTDAQWKARMTPLQYKVMREEGTERSGTGQDAPGKKKGVYDCAACGLPLYDAETKFQSGTGWPSFYAPIGGVKDSKNVGTKIDKSWFSTRTEVHCNRCGGHLGHVFEDGPRPTGLRYCMNSVSLKFDPAEENKSEAKND</sequence>
<evidence type="ECO:0000256" key="4">
    <source>
        <dbReference type="SAM" id="SignalP"/>
    </source>
</evidence>
<dbReference type="InterPro" id="IPR011057">
    <property type="entry name" value="Mss4-like_sf"/>
</dbReference>